<keyword evidence="2" id="KW-0444">Lipid biosynthesis</keyword>
<dbReference type="SUPFAM" id="SSF53756">
    <property type="entry name" value="UDP-Glycosyltransferase/glycogen phosphorylase"/>
    <property type="match status" value="1"/>
</dbReference>
<proteinExistence type="predicted"/>
<reference evidence="8" key="1">
    <citation type="submission" date="2018-05" db="EMBL/GenBank/DDBJ databases">
        <authorList>
            <person name="Lanie J.A."/>
            <person name="Ng W.-L."/>
            <person name="Kazmierczak K.M."/>
            <person name="Andrzejewski T.M."/>
            <person name="Davidsen T.M."/>
            <person name="Wayne K.J."/>
            <person name="Tettelin H."/>
            <person name="Glass J.I."/>
            <person name="Rusch D."/>
            <person name="Podicherti R."/>
            <person name="Tsui H.-C.T."/>
            <person name="Winkler M.E."/>
        </authorList>
    </citation>
    <scope>NUCLEOTIDE SEQUENCE</scope>
</reference>
<evidence type="ECO:0000256" key="1">
    <source>
        <dbReference type="ARBA" id="ARBA00012687"/>
    </source>
</evidence>
<protein>
    <recommendedName>
        <fullName evidence="1">lipid-A-disaccharide synthase</fullName>
        <ecNumber evidence="1">2.4.1.182</ecNumber>
    </recommendedName>
</protein>
<keyword evidence="4" id="KW-0328">Glycosyltransferase</keyword>
<dbReference type="InterPro" id="IPR003835">
    <property type="entry name" value="Glyco_trans_19"/>
</dbReference>
<gene>
    <name evidence="8" type="ORF">METZ01_LOCUS438947</name>
</gene>
<comment type="catalytic activity">
    <reaction evidence="7">
        <text>a lipid X + a UDP-2-N,3-O-bis[(3R)-3-hydroxyacyl]-alpha-D-glucosamine = a lipid A disaccharide + UDP + H(+)</text>
        <dbReference type="Rhea" id="RHEA:67828"/>
        <dbReference type="ChEBI" id="CHEBI:15378"/>
        <dbReference type="ChEBI" id="CHEBI:58223"/>
        <dbReference type="ChEBI" id="CHEBI:137748"/>
        <dbReference type="ChEBI" id="CHEBI:176338"/>
        <dbReference type="ChEBI" id="CHEBI:176343"/>
        <dbReference type="EC" id="2.4.1.182"/>
    </reaction>
</comment>
<accession>A0A382YSA3</accession>
<keyword evidence="6" id="KW-0443">Lipid metabolism</keyword>
<evidence type="ECO:0000256" key="5">
    <source>
        <dbReference type="ARBA" id="ARBA00022679"/>
    </source>
</evidence>
<sequence length="142" mass="16759">MHASNLVVSIREKDNAAIFRAWGGDKLKAERVDLVKHVQDLAFMGFWEVLKNIRTVVSNIRFCKSDILRFSPDALILVDYPGFNIHIAKFAKRNGIKVFYYISPQIWAWKKNRIKKIKKLIEKIFVIFPFEKKFFKKNNLEV</sequence>
<evidence type="ECO:0000256" key="4">
    <source>
        <dbReference type="ARBA" id="ARBA00022676"/>
    </source>
</evidence>
<dbReference type="EMBL" id="UINC01178110">
    <property type="protein sequence ID" value="SVD86093.1"/>
    <property type="molecule type" value="Genomic_DNA"/>
</dbReference>
<dbReference type="EC" id="2.4.1.182" evidence="1"/>
<keyword evidence="5" id="KW-0808">Transferase</keyword>
<dbReference type="GO" id="GO:0005543">
    <property type="term" value="F:phospholipid binding"/>
    <property type="evidence" value="ECO:0007669"/>
    <property type="project" value="TreeGrafter"/>
</dbReference>
<evidence type="ECO:0000256" key="3">
    <source>
        <dbReference type="ARBA" id="ARBA00022556"/>
    </source>
</evidence>
<dbReference type="GO" id="GO:0009245">
    <property type="term" value="P:lipid A biosynthetic process"/>
    <property type="evidence" value="ECO:0007669"/>
    <property type="project" value="UniProtKB-KW"/>
</dbReference>
<dbReference type="PANTHER" id="PTHR30372:SF4">
    <property type="entry name" value="LIPID-A-DISACCHARIDE SYNTHASE, MITOCHONDRIAL-RELATED"/>
    <property type="match status" value="1"/>
</dbReference>
<dbReference type="GO" id="GO:0016020">
    <property type="term" value="C:membrane"/>
    <property type="evidence" value="ECO:0007669"/>
    <property type="project" value="GOC"/>
</dbReference>
<evidence type="ECO:0000256" key="2">
    <source>
        <dbReference type="ARBA" id="ARBA00022516"/>
    </source>
</evidence>
<dbReference type="Pfam" id="PF02684">
    <property type="entry name" value="LpxB"/>
    <property type="match status" value="1"/>
</dbReference>
<feature type="non-terminal residue" evidence="8">
    <location>
        <position position="142"/>
    </location>
</feature>
<evidence type="ECO:0000256" key="6">
    <source>
        <dbReference type="ARBA" id="ARBA00023098"/>
    </source>
</evidence>
<dbReference type="GO" id="GO:0008915">
    <property type="term" value="F:lipid-A-disaccharide synthase activity"/>
    <property type="evidence" value="ECO:0007669"/>
    <property type="project" value="UniProtKB-EC"/>
</dbReference>
<dbReference type="PANTHER" id="PTHR30372">
    <property type="entry name" value="LIPID-A-DISACCHARIDE SYNTHASE"/>
    <property type="match status" value="1"/>
</dbReference>
<dbReference type="AlphaFoldDB" id="A0A382YSA3"/>
<keyword evidence="3" id="KW-0441">Lipid A biosynthesis</keyword>
<organism evidence="8">
    <name type="scientific">marine metagenome</name>
    <dbReference type="NCBI Taxonomy" id="408172"/>
    <lineage>
        <taxon>unclassified sequences</taxon>
        <taxon>metagenomes</taxon>
        <taxon>ecological metagenomes</taxon>
    </lineage>
</organism>
<evidence type="ECO:0000313" key="8">
    <source>
        <dbReference type="EMBL" id="SVD86093.1"/>
    </source>
</evidence>
<name>A0A382YSA3_9ZZZZ</name>
<evidence type="ECO:0000256" key="7">
    <source>
        <dbReference type="ARBA" id="ARBA00048975"/>
    </source>
</evidence>